<dbReference type="Pfam" id="PF20649">
    <property type="entry name" value="COG5_C"/>
    <property type="match status" value="1"/>
</dbReference>
<evidence type="ECO:0000313" key="7">
    <source>
        <dbReference type="EMBL" id="WOO85280.1"/>
    </source>
</evidence>
<organism evidence="7 8">
    <name type="scientific">Vanrija pseudolonga</name>
    <dbReference type="NCBI Taxonomy" id="143232"/>
    <lineage>
        <taxon>Eukaryota</taxon>
        <taxon>Fungi</taxon>
        <taxon>Dikarya</taxon>
        <taxon>Basidiomycota</taxon>
        <taxon>Agaricomycotina</taxon>
        <taxon>Tremellomycetes</taxon>
        <taxon>Trichosporonales</taxon>
        <taxon>Trichosporonaceae</taxon>
        <taxon>Vanrija</taxon>
    </lineage>
</organism>
<dbReference type="Pfam" id="PF10392">
    <property type="entry name" value="COG5_N"/>
    <property type="match status" value="1"/>
</dbReference>
<evidence type="ECO:0000256" key="4">
    <source>
        <dbReference type="ARBA" id="ARBA00023136"/>
    </source>
</evidence>
<dbReference type="InterPro" id="IPR019465">
    <property type="entry name" value="Cog5"/>
</dbReference>
<dbReference type="AlphaFoldDB" id="A0AAF0YEF0"/>
<evidence type="ECO:0000259" key="6">
    <source>
        <dbReference type="Pfam" id="PF20649"/>
    </source>
</evidence>
<dbReference type="GO" id="GO:0000139">
    <property type="term" value="C:Golgi membrane"/>
    <property type="evidence" value="ECO:0007669"/>
    <property type="project" value="UniProtKB-SubCell"/>
</dbReference>
<evidence type="ECO:0000256" key="2">
    <source>
        <dbReference type="ARBA" id="ARBA00020974"/>
    </source>
</evidence>
<dbReference type="Proteomes" id="UP000827549">
    <property type="component" value="Chromosome 6"/>
</dbReference>
<accession>A0AAF0YEF0</accession>
<feature type="domain" description="Conserved oligomeric Golgi complex subunit 5 helical" evidence="6">
    <location>
        <begin position="233"/>
        <end position="444"/>
    </location>
</feature>
<sequence>MTDGVTGHSRRPTMTSESFIDHKPFLSDRFDVHDYANAVLQGRAYRPDEEDGVAGSSSRREEKGDLSVEVARLNYGIEDATRQLRQEITASYPLLLSHLTTSLALSSHLAPIRSSLDSLSSSIDRLHTKIHTPHTELTVLVRRLALLAHASDVSRRAARFVLVARRLEGQMVRMKEGAAGQGGDAGDGEKERELAKAALSVTELDALLAPASDDDLDVDAEGGGGDAARPIPLQKLDFVAAYIPVVDRARDAIIQEMEGMVMSGLANLNQPLLSSSLQAAHNLRLLPDLVKNLLDDLNDAVVDRVKRAFDSAAIGREVAGKESHGITFTTRSRTQSAPTSATLPAWTAVLWQRLDKVVDDVANCCIKVYTLEKVLRVKRDAVTQVEFLDEVMKKLDEKPSFTFWTTLAKAFEQQTSEAARAGGWLQTALSTGYPRLLRLFHDFFAKIAVHTDTVYTRETQSPEAVLVLRSVSTFESLYLGRSTSRMSDAVNAALAQYNVSRGTAPGAVEGVNIARTITNELDSARFDPLLVRTVARNAVKVLASLKTRAESALVRDFTATSLIGPGPTPAQVLNAQLVSCLYHARLNLSSLQAQFGPKVAEILEPNVSALEGVYTRVTDALDVAIRREFSTILARIHRVDFSKPVDPMAMGTSGAPYIQDLSDKLTFLRTEILGRMSLGEYLREWVLSLSRFLISTFLLQASIARPMGESGRLKLTGHMTEFEMGLQNFLNTGRVAGAKNALKVSQIGEEYLALRSFRTLLFADKASLANPVDTAHLPPLIVLHHVVVRSALRLPHEMHGWTEHEYVLWVQKHDDENEQWELFEKAIDDQVVGAESSGGDDDDAQTVRLVKEVLTHARHHHEGDPKGETK</sequence>
<proteinExistence type="predicted"/>
<name>A0AAF0YEF0_9TREE</name>
<evidence type="ECO:0000259" key="5">
    <source>
        <dbReference type="Pfam" id="PF10392"/>
    </source>
</evidence>
<dbReference type="EMBL" id="CP086719">
    <property type="protein sequence ID" value="WOO85280.1"/>
    <property type="molecule type" value="Genomic_DNA"/>
</dbReference>
<dbReference type="GO" id="GO:0006891">
    <property type="term" value="P:intra-Golgi vesicle-mediated transport"/>
    <property type="evidence" value="ECO:0007669"/>
    <property type="project" value="InterPro"/>
</dbReference>
<dbReference type="RefSeq" id="XP_062631306.1">
    <property type="nucleotide sequence ID" value="XM_062775322.1"/>
</dbReference>
<dbReference type="InterPro" id="IPR049176">
    <property type="entry name" value="COG5_N"/>
</dbReference>
<dbReference type="InterPro" id="IPR048485">
    <property type="entry name" value="COG5_helical"/>
</dbReference>
<evidence type="ECO:0000313" key="8">
    <source>
        <dbReference type="Proteomes" id="UP000827549"/>
    </source>
</evidence>
<keyword evidence="4" id="KW-0472">Membrane</keyword>
<evidence type="ECO:0000256" key="1">
    <source>
        <dbReference type="ARBA" id="ARBA00004395"/>
    </source>
</evidence>
<evidence type="ECO:0000256" key="3">
    <source>
        <dbReference type="ARBA" id="ARBA00023034"/>
    </source>
</evidence>
<keyword evidence="3" id="KW-0333">Golgi apparatus</keyword>
<gene>
    <name evidence="7" type="primary">Cog5</name>
    <name evidence="7" type="ORF">LOC62_06G008782</name>
</gene>
<keyword evidence="8" id="KW-1185">Reference proteome</keyword>
<comment type="subcellular location">
    <subcellularLocation>
        <location evidence="1">Golgi apparatus membrane</location>
        <topology evidence="1">Peripheral membrane protein</topology>
    </subcellularLocation>
</comment>
<dbReference type="PANTHER" id="PTHR13228:SF3">
    <property type="entry name" value="CONSERVED OLIGOMERIC GOLGI COMPLEX SUBUNIT 5"/>
    <property type="match status" value="1"/>
</dbReference>
<dbReference type="GeneID" id="87811946"/>
<dbReference type="GO" id="GO:0017119">
    <property type="term" value="C:Golgi transport complex"/>
    <property type="evidence" value="ECO:0007669"/>
    <property type="project" value="InterPro"/>
</dbReference>
<dbReference type="PANTHER" id="PTHR13228">
    <property type="entry name" value="CONSERVED OLIGOMERIC GOLGI COMPLEX COMPONENT 5"/>
    <property type="match status" value="1"/>
</dbReference>
<protein>
    <recommendedName>
        <fullName evidence="2">Conserved oligomeric Golgi complex subunit 5</fullName>
    </recommendedName>
</protein>
<reference evidence="7" key="1">
    <citation type="submission" date="2023-10" db="EMBL/GenBank/DDBJ databases">
        <authorList>
            <person name="Noh H."/>
        </authorList>
    </citation>
    <scope>NUCLEOTIDE SEQUENCE</scope>
    <source>
        <strain evidence="7">DUCC4014</strain>
    </source>
</reference>
<feature type="domain" description="Conserved oligomeric Golgi complex subunit 5 N-terminal" evidence="5">
    <location>
        <begin position="24"/>
        <end position="167"/>
    </location>
</feature>